<feature type="binding site" evidence="13">
    <location>
        <position position="597"/>
    </location>
    <ligand>
        <name>FAD</name>
        <dbReference type="ChEBI" id="CHEBI:57692"/>
    </ligand>
</feature>
<feature type="binding site" evidence="13">
    <location>
        <position position="687"/>
    </location>
    <ligand>
        <name>FAD</name>
        <dbReference type="ChEBI" id="CHEBI:57692"/>
    </ligand>
</feature>
<accession>A0ABD3M5M9</accession>
<dbReference type="InterPro" id="IPR036856">
    <property type="entry name" value="Ald_Oxase/Xan_DH_a/b_sf"/>
</dbReference>
<dbReference type="PROSITE" id="PS00197">
    <property type="entry name" value="2FE2S_FER_1"/>
    <property type="match status" value="1"/>
</dbReference>
<feature type="binding site" evidence="14">
    <location>
        <position position="1369"/>
    </location>
    <ligand>
        <name>Mo-molybdopterin</name>
        <dbReference type="ChEBI" id="CHEBI:71302"/>
    </ligand>
    <ligandPart>
        <name>Mo</name>
        <dbReference type="ChEBI" id="CHEBI:28685"/>
    </ligandPart>
</feature>
<dbReference type="Gene3D" id="3.30.390.50">
    <property type="entry name" value="CO dehydrogenase flavoprotein, C-terminal domain"/>
    <property type="match status" value="1"/>
</dbReference>
<evidence type="ECO:0000256" key="3">
    <source>
        <dbReference type="ARBA" id="ARBA00022505"/>
    </source>
</evidence>
<comment type="caution">
    <text evidence="18">The sequence shown here is derived from an EMBL/GenBank/DDBJ whole genome shotgun (WGS) entry which is preliminary data.</text>
</comment>
<keyword evidence="9 14" id="KW-0408">Iron</keyword>
<dbReference type="FunFam" id="3.30.365.10:FF:000002">
    <property type="entry name" value="Xanthine dehydrogenase oxidase"/>
    <property type="match status" value="1"/>
</dbReference>
<dbReference type="InterPro" id="IPR006058">
    <property type="entry name" value="2Fe2S_fd_BS"/>
</dbReference>
<dbReference type="Pfam" id="PF03450">
    <property type="entry name" value="CO_deh_flav_C"/>
    <property type="match status" value="1"/>
</dbReference>
<dbReference type="PANTHER" id="PTHR45444">
    <property type="entry name" value="XANTHINE DEHYDROGENASE"/>
    <property type="match status" value="1"/>
</dbReference>
<organism evidence="18 19">
    <name type="scientific">Discostella pseudostelligera</name>
    <dbReference type="NCBI Taxonomy" id="259834"/>
    <lineage>
        <taxon>Eukaryota</taxon>
        <taxon>Sar</taxon>
        <taxon>Stramenopiles</taxon>
        <taxon>Ochrophyta</taxon>
        <taxon>Bacillariophyta</taxon>
        <taxon>Coscinodiscophyceae</taxon>
        <taxon>Thalassiosirophycidae</taxon>
        <taxon>Stephanodiscales</taxon>
        <taxon>Stephanodiscaceae</taxon>
        <taxon>Discostella</taxon>
    </lineage>
</organism>
<evidence type="ECO:0000256" key="2">
    <source>
        <dbReference type="ARBA" id="ARBA00006849"/>
    </source>
</evidence>
<dbReference type="InterPro" id="IPR016166">
    <property type="entry name" value="FAD-bd_PCMH"/>
</dbReference>
<dbReference type="EMBL" id="JALLBG020000206">
    <property type="protein sequence ID" value="KAL3759258.1"/>
    <property type="molecule type" value="Genomic_DNA"/>
</dbReference>
<keyword evidence="8" id="KW-0560">Oxidoreductase</keyword>
<feature type="binding site" evidence="13">
    <location>
        <position position="1199"/>
    </location>
    <ligand>
        <name>substrate</name>
    </ligand>
</feature>
<feature type="binding site" evidence="14">
    <location>
        <position position="1197"/>
    </location>
    <ligand>
        <name>Mo-molybdopterin</name>
        <dbReference type="ChEBI" id="CHEBI:71302"/>
    </ligand>
    <ligandPart>
        <name>Mo</name>
        <dbReference type="ChEBI" id="CHEBI:28685"/>
    </ligandPart>
</feature>
<dbReference type="FunFam" id="3.30.365.10:FF:000004">
    <property type="entry name" value="Xanthine dehydrogenase oxidase"/>
    <property type="match status" value="1"/>
</dbReference>
<dbReference type="SMART" id="SM01092">
    <property type="entry name" value="CO_deh_flav_C"/>
    <property type="match status" value="1"/>
</dbReference>
<dbReference type="SUPFAM" id="SSF47741">
    <property type="entry name" value="CO dehydrogenase ISP C-domain like"/>
    <property type="match status" value="1"/>
</dbReference>
<feature type="binding site" evidence="14">
    <location>
        <position position="1048"/>
    </location>
    <ligand>
        <name>Mo-molybdopterin</name>
        <dbReference type="ChEBI" id="CHEBI:71302"/>
    </ligand>
    <ligandPart>
        <name>Mo</name>
        <dbReference type="ChEBI" id="CHEBI:28685"/>
    </ligandPart>
</feature>
<comment type="cofactor">
    <cofactor evidence="11">
        <name>[2Fe-2S] cluster</name>
        <dbReference type="ChEBI" id="CHEBI:190135"/>
    </cofactor>
</comment>
<evidence type="ECO:0000256" key="13">
    <source>
        <dbReference type="PIRSR" id="PIRSR000127-2"/>
    </source>
</evidence>
<dbReference type="Pfam" id="PF01315">
    <property type="entry name" value="Ald_Xan_dh_C"/>
    <property type="match status" value="1"/>
</dbReference>
<comment type="cofactor">
    <cofactor evidence="14">
        <name>[2Fe-2S] cluster</name>
        <dbReference type="ChEBI" id="CHEBI:190135"/>
    </cofactor>
    <text evidence="14">Binds 2 [2Fe-2S] clusters.</text>
</comment>
<dbReference type="InterPro" id="IPR036010">
    <property type="entry name" value="2Fe-2S_ferredoxin-like_sf"/>
</dbReference>
<comment type="similarity">
    <text evidence="2">Belongs to the xanthine dehydrogenase family.</text>
</comment>
<dbReference type="InterPro" id="IPR008274">
    <property type="entry name" value="AldOxase/xan_DH_MoCoBD1"/>
</dbReference>
<feature type="domain" description="2Fe-2S ferredoxin-type" evidence="16">
    <location>
        <begin position="43"/>
        <end position="158"/>
    </location>
</feature>
<evidence type="ECO:0000259" key="17">
    <source>
        <dbReference type="PROSITE" id="PS51387"/>
    </source>
</evidence>
<feature type="active site" description="Proton acceptor" evidence="12">
    <location>
        <position position="1576"/>
    </location>
</feature>
<dbReference type="PROSITE" id="PS51085">
    <property type="entry name" value="2FE2S_FER_2"/>
    <property type="match status" value="1"/>
</dbReference>
<dbReference type="GO" id="GO:0051537">
    <property type="term" value="F:2 iron, 2 sulfur cluster binding"/>
    <property type="evidence" value="ECO:0007669"/>
    <property type="project" value="UniProtKB-KW"/>
</dbReference>
<name>A0ABD3M5M9_9STRA</name>
<evidence type="ECO:0000256" key="5">
    <source>
        <dbReference type="ARBA" id="ARBA00022714"/>
    </source>
</evidence>
<dbReference type="Gene3D" id="3.30.365.10">
    <property type="entry name" value="Aldehyde oxidase/xanthine dehydrogenase, molybdopterin binding domain"/>
    <property type="match status" value="4"/>
</dbReference>
<reference evidence="18 19" key="1">
    <citation type="submission" date="2024-10" db="EMBL/GenBank/DDBJ databases">
        <title>Updated reference genomes for cyclostephanoid diatoms.</title>
        <authorList>
            <person name="Roberts W.R."/>
            <person name="Alverson A.J."/>
        </authorList>
    </citation>
    <scope>NUCLEOTIDE SEQUENCE [LARGE SCALE GENOMIC DNA]</scope>
    <source>
        <strain evidence="18 19">AJA232-27</strain>
    </source>
</reference>
<keyword evidence="5 14" id="KW-0001">2Fe-2S</keyword>
<dbReference type="Gene3D" id="3.90.1170.50">
    <property type="entry name" value="Aldehyde oxidase/xanthine dehydrogenase, a/b hammerhead"/>
    <property type="match status" value="1"/>
</dbReference>
<evidence type="ECO:0000256" key="8">
    <source>
        <dbReference type="ARBA" id="ARBA00023002"/>
    </source>
</evidence>
<dbReference type="InterPro" id="IPR036683">
    <property type="entry name" value="CO_DH_flav_C_dom_sf"/>
</dbReference>
<dbReference type="Pfam" id="PF00111">
    <property type="entry name" value="Fer2"/>
    <property type="match status" value="1"/>
</dbReference>
<evidence type="ECO:0008006" key="20">
    <source>
        <dbReference type="Google" id="ProtNLM"/>
    </source>
</evidence>
<sequence length="1641" mass="178774">MSSPSPIVLSYEEDGSDGGTAVDADTLLQTSDTTTTTNANNDSKIQINYRSIPIIYLNGSPLPSSITRHARPNQTLLDFLRNTVGLTGSKLGCGEGGCGACTVLISRYCTTTTTSTTTTSSSSGQKQQKSRIVHTTVNACLFPVLAADGCHITTIEGVGSWRSKNNSKMLLMMNNASTTQNEEEEDEGLQHPHQVQEKHQEEKYEEVAEEDEEKGEEVAEEEDFLHPIQRAMVDMHGSQCGFCTPGIIMALYGLLTDDAKAEVGGRSDHDVAMIGPKVAHLEEHLDGNLCRCTGYRPIWDAARSLCVDGFDTAGCHHHQHEEDVEDTHHHQHGPCGLPCKACPEREVCEMECNDWNDTCGSSYGDTMESCGHDQKAASMPTTAMSLTKKKVYSCTKSKVANYRSIMQSARSNNMGGGRWWDQPNDMFPKDLILDDDERGGGDQTVAKMEELRRLLSQPLRVVDTSIHNGGTWLKPTTLEELLDLFREYSSSNNNHSGSTAGGLKLVVGNTEVGIETKFKHAMYPRLVHPSENIHTLYDIFATENYFVIGGCASLSRLQKFCHGFMVTDGEDAAAGDNNRDGARRRTAAPIYNMLRWFASTQIRNVACLGGNLATASPISDMNPLLCSLGATLVLASRPNPDGGIARRHVSVPDFFLRYRTVDKTDMEIIERVDVPLVQSFEYVAPFKQARRREDDISIVTSGMRIKLSPETDNGDGDDRMQWIIRDVSIAFGGMAPVTKLAKETMEFMVGKPFRESTFADAQSILRHEFSMPDDVPGGQAQYRLTLACSAPKPSVGGAQSYPTPKVSMGLEVTHLGYSTPDQSKYAAEANNKSKDGVGTPATHASGPLHCTGEAEYADDIPAPANLLHGSLILAAKCHVKLLGIDLAPAMQIPGVAGAFTYKDIVKLGGDNRMGPILLDDVAFLPVGEKVDFVGQVLGIVVAASQEIAAKGARAVAVEYSDELEGKAIVSIEDAIDAKSFWADSIHEMHRGGDVESILQQSEVDGKRLVVVEGSMRSGGQEHFYLEPNSTLAIPSESATNLTIFASTQAPTKTQDFCARVTNTPAAKVVVRMKRMGGGFGGKETRSVFSSVAAALAAKLTNRPVRLTLDRDTDMSITGGRHAFLARYKAGAVIEECGTVKLHALDVKLFNNGGSKFDLTGPVLDRALFHVDNCYYWPHFHSVGTPCKTSQPPHTAFRGFGGPQGMVVCEHIMDHLALACDISVDKLRRDNLYTLDDSTPFGMRFGGDFTGKWNIPRMWDQLYTELDVPRRREAAAKFNSMNKWKKRGVGFIPTKFGIAFTAKFMNQGGALVHLYTDGTVLVSHGGTEMGQGLHTKVCQVAAQAFGIPLTQVYVNDSSTDKVANTLPSAASMSTDLYGMAVLDACQQILKRIQPIRDSLPPGSNLADVAKKAFYERVDMSAHGFFALDNDRCGYDWNKDKPEAYPANLPENSWKGHPFNYFTQGVALAEVEIDVLTGDHKTIRADVLVDVGSSINPAIDIGQIEGAFIQGMGWCTIEEVVYADDDHTWIRPRAKVFTQGPGTYKIPAFNDVPEQFNVALLEGADNPFAVHSSKAVGEPPFFLGCSVFYAIKDAVAAARGGSEYFEFRMPATSERIRMACGDKFSLDCIANTNGSSFQPKGSY</sequence>
<protein>
    <recommendedName>
        <fullName evidence="20">Xanthine dehydrogenase</fullName>
    </recommendedName>
</protein>
<keyword evidence="10 14" id="KW-0411">Iron-sulfur</keyword>
<dbReference type="InterPro" id="IPR037165">
    <property type="entry name" value="AldOxase/xan_DH_Mopterin-bd_sf"/>
</dbReference>
<feature type="binding site" evidence="14">
    <location>
        <position position="140"/>
    </location>
    <ligand>
        <name>[2Fe-2S] cluster</name>
        <dbReference type="ChEBI" id="CHEBI:190135"/>
        <label>1</label>
    </ligand>
</feature>
<dbReference type="Pfam" id="PF00941">
    <property type="entry name" value="FAD_binding_5"/>
    <property type="match status" value="1"/>
</dbReference>
<dbReference type="InterPro" id="IPR002346">
    <property type="entry name" value="Mopterin_DH_FAD-bd"/>
</dbReference>
<gene>
    <name evidence="18" type="ORF">ACHAWU_002059</name>
</gene>
<evidence type="ECO:0000256" key="4">
    <source>
        <dbReference type="ARBA" id="ARBA00022630"/>
    </source>
</evidence>
<feature type="binding site" evidence="14">
    <location>
        <position position="292"/>
    </location>
    <ligand>
        <name>[2Fe-2S] cluster</name>
        <dbReference type="ChEBI" id="CHEBI:190135"/>
        <label>2</label>
    </ligand>
</feature>
<dbReference type="SUPFAM" id="SSF55447">
    <property type="entry name" value="CO dehydrogenase flavoprotein C-terminal domain-like"/>
    <property type="match status" value="1"/>
</dbReference>
<feature type="binding site" evidence="14">
    <location>
        <position position="1079"/>
    </location>
    <ligand>
        <name>Mo-molybdopterin</name>
        <dbReference type="ChEBI" id="CHEBI:71302"/>
    </ligand>
    <ligandPart>
        <name>Mo</name>
        <dbReference type="ChEBI" id="CHEBI:28685"/>
    </ligandPart>
</feature>
<keyword evidence="3 14" id="KW-0500">Molybdenum</keyword>
<dbReference type="InterPro" id="IPR046867">
    <property type="entry name" value="AldOxase/xan_DH_MoCoBD2"/>
</dbReference>
<dbReference type="SUPFAM" id="SSF56176">
    <property type="entry name" value="FAD-binding/transporter-associated domain-like"/>
    <property type="match status" value="1"/>
</dbReference>
<dbReference type="InterPro" id="IPR002888">
    <property type="entry name" value="2Fe-2S-bd"/>
</dbReference>
<evidence type="ECO:0000256" key="14">
    <source>
        <dbReference type="PIRSR" id="PIRSR000127-3"/>
    </source>
</evidence>
<evidence type="ECO:0000256" key="10">
    <source>
        <dbReference type="ARBA" id="ARBA00023014"/>
    </source>
</evidence>
<evidence type="ECO:0000256" key="12">
    <source>
        <dbReference type="PIRSR" id="PIRSR000127-1"/>
    </source>
</evidence>
<feature type="binding site" evidence="14">
    <location>
        <position position="240"/>
    </location>
    <ligand>
        <name>[2Fe-2S] cluster</name>
        <dbReference type="ChEBI" id="CHEBI:190135"/>
        <label>2</label>
    </ligand>
</feature>
<feature type="binding site" evidence="14">
    <location>
        <position position="243"/>
    </location>
    <ligand>
        <name>[2Fe-2S] cluster</name>
        <dbReference type="ChEBI" id="CHEBI:190135"/>
        <label>2</label>
    </ligand>
</feature>
<evidence type="ECO:0000256" key="15">
    <source>
        <dbReference type="SAM" id="MobiDB-lite"/>
    </source>
</evidence>
<comment type="cofactor">
    <cofactor evidence="1 13">
        <name>FAD</name>
        <dbReference type="ChEBI" id="CHEBI:57692"/>
    </cofactor>
</comment>
<dbReference type="InterPro" id="IPR005107">
    <property type="entry name" value="CO_DH_flav_C"/>
</dbReference>
<dbReference type="GO" id="GO:0046872">
    <property type="term" value="F:metal ion binding"/>
    <property type="evidence" value="ECO:0007669"/>
    <property type="project" value="UniProtKB-KW"/>
</dbReference>
<dbReference type="PROSITE" id="PS51387">
    <property type="entry name" value="FAD_PCMH"/>
    <property type="match status" value="1"/>
</dbReference>
<feature type="binding site" evidence="13">
    <location>
        <begin position="505"/>
        <end position="512"/>
    </location>
    <ligand>
        <name>FAD</name>
        <dbReference type="ChEBI" id="CHEBI:57692"/>
    </ligand>
</feature>
<keyword evidence="4" id="KW-0285">Flavoprotein</keyword>
<feature type="binding site" evidence="13">
    <location>
        <position position="1165"/>
    </location>
    <ligand>
        <name>substrate</name>
    </ligand>
</feature>
<dbReference type="InterPro" id="IPR036884">
    <property type="entry name" value="2Fe-2S-bd_dom_sf"/>
</dbReference>
<feature type="binding site" evidence="13">
    <location>
        <position position="620"/>
    </location>
    <ligand>
        <name>FAD</name>
        <dbReference type="ChEBI" id="CHEBI:57692"/>
    </ligand>
</feature>
<evidence type="ECO:0000259" key="16">
    <source>
        <dbReference type="PROSITE" id="PS51085"/>
    </source>
</evidence>
<dbReference type="PANTHER" id="PTHR45444:SF3">
    <property type="entry name" value="XANTHINE DEHYDROGENASE"/>
    <property type="match status" value="1"/>
</dbReference>
<dbReference type="Gene3D" id="1.10.150.120">
    <property type="entry name" value="[2Fe-2S]-binding domain"/>
    <property type="match status" value="1"/>
</dbReference>
<evidence type="ECO:0000256" key="6">
    <source>
        <dbReference type="ARBA" id="ARBA00022723"/>
    </source>
</evidence>
<evidence type="ECO:0000313" key="19">
    <source>
        <dbReference type="Proteomes" id="UP001530293"/>
    </source>
</evidence>
<feature type="domain" description="FAD-binding PCMH-type" evidence="17">
    <location>
        <begin position="465"/>
        <end position="679"/>
    </location>
</feature>
<dbReference type="Gene3D" id="3.30.43.10">
    <property type="entry name" value="Uridine Diphospho-n-acetylenolpyruvylglucosamine Reductase, domain 2"/>
    <property type="match status" value="1"/>
</dbReference>
<evidence type="ECO:0000313" key="18">
    <source>
        <dbReference type="EMBL" id="KAL3759258.1"/>
    </source>
</evidence>
<feature type="binding site" evidence="14">
    <location>
        <position position="93"/>
    </location>
    <ligand>
        <name>[2Fe-2S] cluster</name>
        <dbReference type="ChEBI" id="CHEBI:190135"/>
        <label>1</label>
    </ligand>
</feature>
<dbReference type="Pfam" id="PF01799">
    <property type="entry name" value="Fer2_2"/>
    <property type="match status" value="1"/>
</dbReference>
<dbReference type="PIRSF" id="PIRSF000127">
    <property type="entry name" value="Xanthine_DH"/>
    <property type="match status" value="1"/>
</dbReference>
<dbReference type="InterPro" id="IPR036318">
    <property type="entry name" value="FAD-bd_PCMH-like_sf"/>
</dbReference>
<dbReference type="SUPFAM" id="SSF56003">
    <property type="entry name" value="Molybdenum cofactor-binding domain"/>
    <property type="match status" value="1"/>
</dbReference>
<dbReference type="SUPFAM" id="SSF54292">
    <property type="entry name" value="2Fe-2S ferredoxin-like"/>
    <property type="match status" value="1"/>
</dbReference>
<dbReference type="Gene3D" id="3.30.465.10">
    <property type="match status" value="1"/>
</dbReference>
<feature type="binding site" evidence="14">
    <location>
        <position position="290"/>
    </location>
    <ligand>
        <name>[2Fe-2S] cluster</name>
        <dbReference type="ChEBI" id="CHEBI:190135"/>
        <label>2</label>
    </ligand>
</feature>
<dbReference type="SMART" id="SM01008">
    <property type="entry name" value="Ald_Xan_dh_C"/>
    <property type="match status" value="1"/>
</dbReference>
<dbReference type="InterPro" id="IPR016169">
    <property type="entry name" value="FAD-bd_PCMH_sub2"/>
</dbReference>
<dbReference type="InterPro" id="IPR016208">
    <property type="entry name" value="Ald_Oxase/xanthine_DH-like"/>
</dbReference>
<dbReference type="InterPro" id="IPR016167">
    <property type="entry name" value="FAD-bd_PCMH_sub1"/>
</dbReference>
<dbReference type="Pfam" id="PF02738">
    <property type="entry name" value="MoCoBD_1"/>
    <property type="match status" value="1"/>
</dbReference>
<feature type="compositionally biased region" description="Basic and acidic residues" evidence="15">
    <location>
        <begin position="188"/>
        <end position="206"/>
    </location>
</feature>
<dbReference type="SUPFAM" id="SSF54665">
    <property type="entry name" value="CO dehydrogenase molybdoprotein N-domain-like"/>
    <property type="match status" value="1"/>
</dbReference>
<evidence type="ECO:0000256" key="7">
    <source>
        <dbReference type="ARBA" id="ARBA00022827"/>
    </source>
</evidence>
<dbReference type="InterPro" id="IPR001041">
    <property type="entry name" value="2Fe-2S_ferredoxin-type"/>
</dbReference>
<keyword evidence="7 13" id="KW-0274">FAD</keyword>
<comment type="cofactor">
    <cofactor evidence="14">
        <name>Mo-molybdopterin</name>
        <dbReference type="ChEBI" id="CHEBI:71302"/>
    </cofactor>
    <text evidence="14">Binds 1 Mo-molybdopterin (Mo-MPT) cofactor per subunit.</text>
</comment>
<feature type="compositionally biased region" description="Acidic residues" evidence="15">
    <location>
        <begin position="207"/>
        <end position="216"/>
    </location>
</feature>
<dbReference type="FunFam" id="3.30.365.10:FF:000001">
    <property type="entry name" value="Xanthine dehydrogenase oxidase"/>
    <property type="match status" value="1"/>
</dbReference>
<dbReference type="Gene3D" id="3.10.20.30">
    <property type="match status" value="1"/>
</dbReference>
<evidence type="ECO:0000256" key="9">
    <source>
        <dbReference type="ARBA" id="ARBA00023004"/>
    </source>
</evidence>
<proteinExistence type="inferred from homology"/>
<feature type="binding site" evidence="13">
    <location>
        <position position="1083"/>
    </location>
    <ligand>
        <name>substrate</name>
    </ligand>
</feature>
<feature type="binding site" evidence="13">
    <location>
        <position position="1300"/>
    </location>
    <ligand>
        <name>substrate</name>
    </ligand>
</feature>
<evidence type="ECO:0000256" key="11">
    <source>
        <dbReference type="ARBA" id="ARBA00034078"/>
    </source>
</evidence>
<dbReference type="GO" id="GO:0016491">
    <property type="term" value="F:oxidoreductase activity"/>
    <property type="evidence" value="ECO:0007669"/>
    <property type="project" value="UniProtKB-KW"/>
</dbReference>
<feature type="binding site" evidence="14">
    <location>
        <position position="98"/>
    </location>
    <ligand>
        <name>[2Fe-2S] cluster</name>
        <dbReference type="ChEBI" id="CHEBI:190135"/>
        <label>1</label>
    </ligand>
</feature>
<dbReference type="InterPro" id="IPR000674">
    <property type="entry name" value="Ald_Oxase/Xan_DH_a/b"/>
</dbReference>
<keyword evidence="19" id="KW-1185">Reference proteome</keyword>
<dbReference type="InterPro" id="IPR012675">
    <property type="entry name" value="Beta-grasp_dom_sf"/>
</dbReference>
<evidence type="ECO:0000256" key="1">
    <source>
        <dbReference type="ARBA" id="ARBA00001974"/>
    </source>
</evidence>
<feature type="binding site" evidence="14">
    <location>
        <position position="101"/>
    </location>
    <ligand>
        <name>[2Fe-2S] cluster</name>
        <dbReference type="ChEBI" id="CHEBI:190135"/>
        <label>1</label>
    </ligand>
</feature>
<dbReference type="Proteomes" id="UP001530293">
    <property type="component" value="Unassembled WGS sequence"/>
</dbReference>
<dbReference type="Pfam" id="PF20256">
    <property type="entry name" value="MoCoBD_2"/>
    <property type="match status" value="1"/>
</dbReference>
<keyword evidence="6 14" id="KW-0479">Metal-binding</keyword>
<feature type="region of interest" description="Disordered" evidence="15">
    <location>
        <begin position="177"/>
        <end position="216"/>
    </location>
</feature>